<dbReference type="InterPro" id="IPR032527">
    <property type="entry name" value="DUF4959"/>
</dbReference>
<dbReference type="Pfam" id="PF16323">
    <property type="entry name" value="DUF4959"/>
    <property type="match status" value="1"/>
</dbReference>
<dbReference type="EMBL" id="JAERTY010000011">
    <property type="protein sequence ID" value="MBL1410833.1"/>
    <property type="molecule type" value="Genomic_DNA"/>
</dbReference>
<feature type="domain" description="DUF4959" evidence="1">
    <location>
        <begin position="17"/>
        <end position="120"/>
    </location>
</feature>
<dbReference type="InterPro" id="IPR033431">
    <property type="entry name" value="DUF5126"/>
</dbReference>
<dbReference type="Pfam" id="PF17166">
    <property type="entry name" value="DUF5126"/>
    <property type="match status" value="1"/>
</dbReference>
<evidence type="ECO:0000259" key="3">
    <source>
        <dbReference type="Pfam" id="PF17166"/>
    </source>
</evidence>
<feature type="domain" description="DUF5000" evidence="2">
    <location>
        <begin position="264"/>
        <end position="394"/>
    </location>
</feature>
<dbReference type="Proteomes" id="UP000625283">
    <property type="component" value="Unassembled WGS sequence"/>
</dbReference>
<evidence type="ECO:0000259" key="1">
    <source>
        <dbReference type="Pfam" id="PF16323"/>
    </source>
</evidence>
<proteinExistence type="predicted"/>
<dbReference type="InterPro" id="IPR032164">
    <property type="entry name" value="DUF5000"/>
</dbReference>
<feature type="domain" description="DUF5126" evidence="3">
    <location>
        <begin position="123"/>
        <end position="224"/>
    </location>
</feature>
<reference evidence="4 5" key="1">
    <citation type="submission" date="2021-01" db="EMBL/GenBank/DDBJ databases">
        <title>C459-1 draft genome sequence.</title>
        <authorList>
            <person name="Zhang X.-F."/>
        </authorList>
    </citation>
    <scope>NUCLEOTIDE SEQUENCE [LARGE SCALE GENOMIC DNA]</scope>
    <source>
        <strain evidence="5">C459-1</strain>
    </source>
</reference>
<dbReference type="PROSITE" id="PS51257">
    <property type="entry name" value="PROKAR_LIPOPROTEIN"/>
    <property type="match status" value="1"/>
</dbReference>
<evidence type="ECO:0000313" key="5">
    <source>
        <dbReference type="Proteomes" id="UP000625283"/>
    </source>
</evidence>
<organism evidence="4 5">
    <name type="scientific">Sphingobacterium faecale</name>
    <dbReference type="NCBI Taxonomy" id="2803775"/>
    <lineage>
        <taxon>Bacteria</taxon>
        <taxon>Pseudomonadati</taxon>
        <taxon>Bacteroidota</taxon>
        <taxon>Sphingobacteriia</taxon>
        <taxon>Sphingobacteriales</taxon>
        <taxon>Sphingobacteriaceae</taxon>
        <taxon>Sphingobacterium</taxon>
    </lineage>
</organism>
<evidence type="ECO:0000259" key="2">
    <source>
        <dbReference type="Pfam" id="PF16391"/>
    </source>
</evidence>
<dbReference type="Gene3D" id="2.60.120.260">
    <property type="entry name" value="Galactose-binding domain-like"/>
    <property type="match status" value="1"/>
</dbReference>
<dbReference type="RefSeq" id="WP_202104531.1">
    <property type="nucleotide sequence ID" value="NZ_JAERTY010000011.1"/>
</dbReference>
<sequence>MKTYLYSIILVTLAIFFSCKEELANQPISTGSQPDQITIVSQQEIAGGSEITFKAPQNKDFTYVKAVYTVKPGKEVTITSSLYEDKIVLHGFTKEGSYPVRFYAVSKGEVLSDPLVVNVNVAKPSFRDVFDNLHVFDDFSGFTVTFDNPSEQDIRITVLTYDPLVRRYVTSYTHFSGDVKGSFRRAGYNQPQDFKFVVSDRWDNHSDTLTQTIHPLQEFEMDKSKFASFPLPPFNNASWNSNTVFSRIFDGRIGNFYYGTTGWMSNDNGPIDFSIDIGIKAKLSRIKMNHPCSPSGNYWYSAFVRYAMREFELYGSNNPNLDGSWDSWDKLANLESLKPGGMSAEELRNYGCVLGEDFFIPGEAGGYRYYRIKVFNMWGGSSQFTGIDELTFYGAEVN</sequence>
<gene>
    <name evidence="4" type="ORF">JKG61_18900</name>
</gene>
<evidence type="ECO:0000313" key="4">
    <source>
        <dbReference type="EMBL" id="MBL1410833.1"/>
    </source>
</evidence>
<keyword evidence="5" id="KW-1185">Reference proteome</keyword>
<accession>A0ABS1R831</accession>
<dbReference type="Pfam" id="PF16391">
    <property type="entry name" value="DUF5000"/>
    <property type="match status" value="1"/>
</dbReference>
<name>A0ABS1R831_9SPHI</name>
<protein>
    <submittedName>
        <fullName evidence="4">DUF4959 domain-containing protein</fullName>
    </submittedName>
</protein>
<comment type="caution">
    <text evidence="4">The sequence shown here is derived from an EMBL/GenBank/DDBJ whole genome shotgun (WGS) entry which is preliminary data.</text>
</comment>